<dbReference type="InterPro" id="IPR025157">
    <property type="entry name" value="Hemagglutinin_rpt"/>
</dbReference>
<feature type="compositionally biased region" description="Polar residues" evidence="1">
    <location>
        <begin position="2797"/>
        <end position="2811"/>
    </location>
</feature>
<dbReference type="InterPro" id="IPR008638">
    <property type="entry name" value="FhaB/CdiA-like_TPS"/>
</dbReference>
<dbReference type="Pfam" id="PF05860">
    <property type="entry name" value="TPS"/>
    <property type="match status" value="1"/>
</dbReference>
<comment type="caution">
    <text evidence="2">The sequence shown here is derived from an EMBL/GenBank/DDBJ whole genome shotgun (WGS) entry which is preliminary data.</text>
</comment>
<protein>
    <submittedName>
        <fullName evidence="2">Hemagglutinin repeat-containing protein</fullName>
    </submittedName>
</protein>
<dbReference type="EMBL" id="JAODIR010000018">
    <property type="protein sequence ID" value="MDD2167944.1"/>
    <property type="molecule type" value="Genomic_DNA"/>
</dbReference>
<dbReference type="GO" id="GO:0003824">
    <property type="term" value="F:catalytic activity"/>
    <property type="evidence" value="ECO:0007669"/>
    <property type="project" value="UniProtKB-ARBA"/>
</dbReference>
<dbReference type="InterPro" id="IPR010069">
    <property type="entry name" value="CdiA_FHA1_rpt"/>
</dbReference>
<dbReference type="InterPro" id="IPR008619">
    <property type="entry name" value="Filamentous_hemagglutn_rpt"/>
</dbReference>
<evidence type="ECO:0000313" key="3">
    <source>
        <dbReference type="Proteomes" id="UP001148834"/>
    </source>
</evidence>
<dbReference type="NCBIfam" id="TIGR01731">
    <property type="entry name" value="fil_hemag_20aa"/>
    <property type="match status" value="19"/>
</dbReference>
<dbReference type="InterPro" id="IPR012334">
    <property type="entry name" value="Pectin_lyas_fold"/>
</dbReference>
<reference evidence="2" key="1">
    <citation type="submission" date="2022-09" db="EMBL/GenBank/DDBJ databases">
        <title>Molecular characterization of Glaesserella parasuis strains circulating in commercial swine farms using whole-genome sequencing.</title>
        <authorList>
            <person name="Mugabi R."/>
            <person name="Clavijo M."/>
            <person name="Li G."/>
        </authorList>
    </citation>
    <scope>NUCLEOTIDE SEQUENCE</scope>
    <source>
        <strain evidence="2">0435-53</strain>
    </source>
</reference>
<proteinExistence type="predicted"/>
<dbReference type="RefSeq" id="WP_173632077.1">
    <property type="nucleotide sequence ID" value="NZ_CP054198.1"/>
</dbReference>
<dbReference type="Gene3D" id="2.160.20.10">
    <property type="entry name" value="Single-stranded right-handed beta-helix, Pectin lyase-like"/>
    <property type="match status" value="1"/>
</dbReference>
<dbReference type="Pfam" id="PF13332">
    <property type="entry name" value="Fil_haemagg_2"/>
    <property type="match status" value="2"/>
</dbReference>
<evidence type="ECO:0000313" key="2">
    <source>
        <dbReference type="EMBL" id="MDD2167944.1"/>
    </source>
</evidence>
<dbReference type="InterPro" id="IPR011050">
    <property type="entry name" value="Pectin_lyase_fold/virulence"/>
</dbReference>
<dbReference type="Pfam" id="PF13018">
    <property type="entry name" value="ESPR"/>
    <property type="match status" value="1"/>
</dbReference>
<gene>
    <name evidence="2" type="ORF">N5925_04835</name>
</gene>
<evidence type="ECO:0000256" key="1">
    <source>
        <dbReference type="SAM" id="MobiDB-lite"/>
    </source>
</evidence>
<feature type="region of interest" description="Disordered" evidence="1">
    <location>
        <begin position="2785"/>
        <end position="2818"/>
    </location>
</feature>
<sequence length="3286" mass="352164">MNKHCFRVIFSKTLQCLVVTSELAKSAGKATEKSSFSLSQIFAQIRPLTFSLYCALGFVAFSDSALANLIIQADKSAPKNQQPIVLQTANGLPQVNIQTPNDKGLSHNKYSKFDVDTKGAILNNSRMNVQTQQGGWVQGNPYLARGEAKVILNEVNSSDPSILKGYMEVAGKKADVIIANPSGLHCEGCGIINSDRATFTTGKPQIKNGHLDSLVVEKGKVKVSGKGLDNSRVDYTEVIARETEVNAGIWSKKEAKVVTGKNTVKRSDSPNDLQIIHTNQPPATESQPKFAIDVGELGGMYSGKIHLIGTEHGVGVRNAGHIGASADTLHIDSQGRIVNKGTLNAHHAVQLTGSKGIENRGKIENRQGNITLNTASDIQQDGSIVARNGHIHKTANQAINQQGETVAKGHITYKAPTVTASISSLIASGVEVKDSAQGEVRTLEPQSAQGKSITVTSTGKATLQGKNVASGNINVSGSQADLDHSQTSAHAINVNASQGKIQANNATLIAHTELAFTTPTSLETQHSDVKAEKITTKQRSLNTKGATWEQTGEGELKLDVADTLHNSGGIFKTQGDLTVNAQGVDNQQGRLIAKGKLTVNTEHGKLDSTQGLLAAEQDIAINSGELMNDGGLIQSSQNVTINTQGKNLSNQQTFMDSQDKGIVALGQLDIQSSHFSNQQGRVVSGKSQNLRTEDLNNQQGFIYTQQDLTLNSTNLTNDKGKVSAATKADLTLSGHVVQRNGVIETQKLNLTAKILNSTDQSLIFADSLNMTTSGELNNLDSRIITKLDGSIQTGDTLNNTNGTLGSQQGSFTINTHHHRLVNEKGSIVALQNMTVESGAIDNQQGLISANNITLNSHNQAINNQDTFSTARDKGIVAQSALTIATGLLNNTKGNILSHDRSTIYSTSLVNHHGEIRAQSQLDLNADTLTQNAGLVTANIVNLVSRAIQSNQQSEISGSLINVTAQTLDNSESKLIARQTAHIDAQHGIQNQNGTLVTLGDTLFIRANQSSVDNKGGVISAQNGTLQLEASVLDNQQGAVRAHTANITGLQRVDNRNTQANDTQGIIVTDLNLNTQQIHNQAGRIAAFNQATLNSTDIQNQSGEILVAKDGVLNAENIQNQAGKIASIAANLSITTKTILNNQLGTLSAADQLVLHTKGLHNQQGSISSSNQLEINTAEQVLNNQEGSIFANTQAKIESGEINNQRGLIRADGELSIDTHKNAIDNRNTQGKEQGIVGLGNVVLKHVDNLFNQQGKLYAENALNIGVQAHTNNSQGIMQSNGTFTLSTQELDNQAGNIFAKYKGDVTAEHINNNAVSEKGSLISAESLTLHTQQLDNQGTKAKGKVPTQGIQGNNITIQTTNMNNQQGGIYSTDNVSITAHDRLDNQKGELLAVNKINVLHRGNLMVNNEQGLIQGNNAVDLNAKGLESEGNIKTEGNLTITLKDSFTLNNAFEASNLVFTTKGDFTNNIAQSIANNMQISANHIVNNLNAELSANETTLNTNSLTNRGLIDGNKTLINSTKVTNIGTGRIYGDHLSFRANTIENLAETLNNETKAGTIAARERLDFGVDKLTNRDHALILSLGDMAIGGDLDAQGYAIGQAGFVDNGSATIEVLGGADINTIRLLNHDLYLKTGIRTNKAYFKEYTPEASSDIYFGSGGENSQGWLDWNNNNRHDRNAYFRFNNGTSVGSPTWFQKFYTRTTNTTTLEYQDPAKILIGGTLSFLGEKLTNDSSQLLIGQKLRLGDQLFDRNIDNSNLTTVDTHLENIDLLGEIHRLDQGETSTLVSKRKRRGRKKVWAHYTENINYNFNRTLPIETFGFQLVLNTIGTPISSTATLDSKPQAKDVQLDTVSVTTSNVEQLGKITVPQTQLGGKTFTEITFTPEINRDEVVNSGQVIAKLHQVVEGDTVPDLTNLTMPMVKTHLAEVHLPQASLYKINPDAPNGYLVETDPKFTDRKQWLSSDYMFEQLRYNHDNVHKRLGDGFYEQRLINEQINQLTGRRYIEGYNNDLAQYQALMNSGVQYAKQFNLAVGVGLTAKQMSELTTDMVWLVNKEITLADGRKITALVPQVYLVARNSDISSRGAVISANQIVGNVDELNNSGVIAGRDLTLIHSNQLENQGTILGETVDLSAQQNLINLGGRIEAVKSLSLSAGKNLEISSTLSSAESADGNFAHTVLDRLASVKVNGEGGQLNLQSAGNLTVKAAQLESQGRLNANAGDALHITTLTTQNKEHYNGDADNYYRLDQKAEAGSTLTGKEGISLVANHDVTLRQTEVSSEAGKVLIGSKTGDIVVEAGRAEEQLATSVKSTSSGFLSKTTTVSRHFHETTNAVASHVDGQAVSLITQQGNISVKGSNVVAEQDLTLAAKENVSIVSDVNTHYQEDYSKTTKSGLMGSGGIGFTIGSKKETTEQDRTQESVASSQVGSLKGNTTIQADNHYQQIGSIVTSQAGDVDILAKSADIIAARSDYESNYKYTMEQKGVTIALTGAVAAAIQAVDSTVKSAKLVGSSKNDRVNAMAAANVGFEALRAAEQLQGVADAVSNGSATGGAVGVSITYGQQKTEQTQHSEGNTAEKSQVNAGGNVTITAQGKGEQSHLTIEGADVSGQAGTHLKAEGNVNILAADEKHLERSKNKSSGFNVGVAIQFGNGIAAGITAGGNVAKGYGNGESQAWVASQVGSENSKTTIESGKDTNVIGSQVKGKRVEVSAENLNIESLQDTAKYDGKQESVSGQVTVGYGASVGGSYSKSKVNSNYASVKTQAGIYAGDEGYDIHIKEHTELTGGLVTSTNKAETEGKNRFSTGTLNATDIENTSSSSADGFSLSGSATVSGGEAPKEVGGVKLKEIGKNHKDGSSKVELGGVAGVANQGNWGITKGLVTGLLGQVHSSSNENGITTSTINTRNLVIRDENAQTQLGTSSAEMIAKVNKDNIHQSVNQVDGSQLQSEIESDLAISKSFVNNINDTGDEIYYKIEKKEDNIFVKEKRAKDCESIDCIKMSELDVETLEVPKTKEEAEKLARMYAHGIFNIDDRDRLQGAIQYGGEDYLENDVLVVQKEYTSIAAELGFTVFERLRAGIDAPAIFGASNASREQAKIWGLLEEYNRNNPNAQVDLKHLSHSLGVSSTKNAMNWASYKGMQLNNTTLNANTVGTSYPMTNNTLGGRLSFGLYDQGYTEKASRLFRDGKVEYAVAPGDIVGTGIGLPWLPGRFGIGIGNTDTTGENFPRLPLRIITGDHDVAYYKDNRVIKFLSKGDNYKYEEIIDYQNKVWGGDIKTKTINFSNEKLQNGDK</sequence>
<dbReference type="SMART" id="SM00912">
    <property type="entry name" value="Haemagg_act"/>
    <property type="match status" value="1"/>
</dbReference>
<accession>A0A6M8T8N6</accession>
<dbReference type="Pfam" id="PF05594">
    <property type="entry name" value="Fil_haemagg"/>
    <property type="match status" value="10"/>
</dbReference>
<dbReference type="Proteomes" id="UP001148834">
    <property type="component" value="Unassembled WGS sequence"/>
</dbReference>
<dbReference type="InterPro" id="IPR024973">
    <property type="entry name" value="ESPR"/>
</dbReference>
<dbReference type="SUPFAM" id="SSF51126">
    <property type="entry name" value="Pectin lyase-like"/>
    <property type="match status" value="1"/>
</dbReference>
<organism evidence="2 3">
    <name type="scientific">Glaesserella parasuis</name>
    <name type="common">Haemophilus parasuis</name>
    <dbReference type="NCBI Taxonomy" id="738"/>
    <lineage>
        <taxon>Bacteria</taxon>
        <taxon>Pseudomonadati</taxon>
        <taxon>Pseudomonadota</taxon>
        <taxon>Gammaproteobacteria</taxon>
        <taxon>Pasteurellales</taxon>
        <taxon>Pasteurellaceae</taxon>
        <taxon>Glaesserella</taxon>
    </lineage>
</organism>
<dbReference type="NCBIfam" id="TIGR01901">
    <property type="entry name" value="adhes_NPXG"/>
    <property type="match status" value="1"/>
</dbReference>
<name>A0A6M8T8N6_GLAPU</name>